<dbReference type="GO" id="GO:0003677">
    <property type="term" value="F:DNA binding"/>
    <property type="evidence" value="ECO:0007669"/>
    <property type="project" value="InterPro"/>
</dbReference>
<reference evidence="7 8" key="1">
    <citation type="submission" date="2019-07" db="EMBL/GenBank/DDBJ databases">
        <title>Genomics analysis of Aphanomyces spp. identifies a new class of oomycete effector associated with host adaptation.</title>
        <authorList>
            <person name="Gaulin E."/>
        </authorList>
    </citation>
    <scope>NUCLEOTIDE SEQUENCE [LARGE SCALE GENOMIC DNA]</scope>
    <source>
        <strain evidence="7 8">ATCC 201684</strain>
    </source>
</reference>
<feature type="domain" description="PARP-type" evidence="6">
    <location>
        <begin position="12"/>
        <end position="58"/>
    </location>
</feature>
<dbReference type="VEuPathDB" id="FungiDB:AeMF1_002481"/>
<proteinExistence type="predicted"/>
<comment type="subcellular location">
    <subcellularLocation>
        <location evidence="1">Nucleus</location>
    </subcellularLocation>
</comment>
<name>A0A6G0X5N0_9STRA</name>
<keyword evidence="8" id="KW-1185">Reference proteome</keyword>
<protein>
    <recommendedName>
        <fullName evidence="6">PARP-type domain-containing protein</fullName>
    </recommendedName>
</protein>
<evidence type="ECO:0000256" key="5">
    <source>
        <dbReference type="ARBA" id="ARBA00023242"/>
    </source>
</evidence>
<dbReference type="InterPro" id="IPR001510">
    <property type="entry name" value="Znf_PARP"/>
</dbReference>
<evidence type="ECO:0000313" key="7">
    <source>
        <dbReference type="EMBL" id="KAF0735295.1"/>
    </source>
</evidence>
<dbReference type="AlphaFoldDB" id="A0A6G0X5N0"/>
<dbReference type="PROSITE" id="PS50064">
    <property type="entry name" value="ZF_PARP_2"/>
    <property type="match status" value="1"/>
</dbReference>
<accession>A0A6G0X5N0</accession>
<keyword evidence="4" id="KW-0862">Zinc</keyword>
<comment type="caution">
    <text evidence="7">The sequence shown here is derived from an EMBL/GenBank/DDBJ whole genome shotgun (WGS) entry which is preliminary data.</text>
</comment>
<evidence type="ECO:0000259" key="6">
    <source>
        <dbReference type="PROSITE" id="PS50064"/>
    </source>
</evidence>
<dbReference type="EMBL" id="VJMJ01000100">
    <property type="protein sequence ID" value="KAF0735295.1"/>
    <property type="molecule type" value="Genomic_DNA"/>
</dbReference>
<evidence type="ECO:0000313" key="8">
    <source>
        <dbReference type="Proteomes" id="UP000481153"/>
    </source>
</evidence>
<dbReference type="InterPro" id="IPR036957">
    <property type="entry name" value="Znf_PARP_sf"/>
</dbReference>
<dbReference type="Gene3D" id="3.30.1740.10">
    <property type="entry name" value="Zinc finger, PARP-type"/>
    <property type="match status" value="1"/>
</dbReference>
<evidence type="ECO:0000256" key="2">
    <source>
        <dbReference type="ARBA" id="ARBA00022723"/>
    </source>
</evidence>
<dbReference type="GO" id="GO:0008270">
    <property type="term" value="F:zinc ion binding"/>
    <property type="evidence" value="ECO:0007669"/>
    <property type="project" value="UniProtKB-KW"/>
</dbReference>
<keyword evidence="2" id="KW-0479">Metal-binding</keyword>
<dbReference type="Proteomes" id="UP000481153">
    <property type="component" value="Unassembled WGS sequence"/>
</dbReference>
<keyword evidence="5" id="KW-0539">Nucleus</keyword>
<evidence type="ECO:0000256" key="1">
    <source>
        <dbReference type="ARBA" id="ARBA00004123"/>
    </source>
</evidence>
<organism evidence="7 8">
    <name type="scientific">Aphanomyces euteiches</name>
    <dbReference type="NCBI Taxonomy" id="100861"/>
    <lineage>
        <taxon>Eukaryota</taxon>
        <taxon>Sar</taxon>
        <taxon>Stramenopiles</taxon>
        <taxon>Oomycota</taxon>
        <taxon>Saprolegniomycetes</taxon>
        <taxon>Saprolegniales</taxon>
        <taxon>Verrucalvaceae</taxon>
        <taxon>Aphanomyces</taxon>
    </lineage>
</organism>
<evidence type="ECO:0000256" key="3">
    <source>
        <dbReference type="ARBA" id="ARBA00022771"/>
    </source>
</evidence>
<keyword evidence="3" id="KW-0863">Zinc-finger</keyword>
<dbReference type="GO" id="GO:0005634">
    <property type="term" value="C:nucleus"/>
    <property type="evidence" value="ECO:0007669"/>
    <property type="project" value="UniProtKB-SubCell"/>
</dbReference>
<gene>
    <name evidence="7" type="ORF">Ae201684_008210</name>
</gene>
<sequence length="97" mass="10776">MAMNPWTNTDLHVISVAKTSSSTCRACGHAIPADTIRIGIIFQHKSGYIGLDWHHLVCCETPENLPYVDGYELLGDKAKATVHKYMAIRESIGMWTS</sequence>
<dbReference type="SMART" id="SM01336">
    <property type="entry name" value="zf-PARP"/>
    <property type="match status" value="1"/>
</dbReference>
<dbReference type="SUPFAM" id="SSF57716">
    <property type="entry name" value="Glucocorticoid receptor-like (DNA-binding domain)"/>
    <property type="match status" value="1"/>
</dbReference>
<evidence type="ECO:0000256" key="4">
    <source>
        <dbReference type="ARBA" id="ARBA00022833"/>
    </source>
</evidence>